<name>A0A7I8W017_9ANNE</name>
<dbReference type="Pfam" id="PF10384">
    <property type="entry name" value="Scm3"/>
    <property type="match status" value="1"/>
</dbReference>
<keyword evidence="3" id="KW-1185">Reference proteome</keyword>
<evidence type="ECO:0000256" key="1">
    <source>
        <dbReference type="SAM" id="MobiDB-lite"/>
    </source>
</evidence>
<accession>A0A7I8W017</accession>
<evidence type="ECO:0000313" key="2">
    <source>
        <dbReference type="EMBL" id="CAD5121494.1"/>
    </source>
</evidence>
<dbReference type="InterPro" id="IPR018465">
    <property type="entry name" value="Scm3/HJURP"/>
</dbReference>
<reference evidence="2 3" key="1">
    <citation type="submission" date="2020-08" db="EMBL/GenBank/DDBJ databases">
        <authorList>
            <person name="Hejnol A."/>
        </authorList>
    </citation>
    <scope>NUCLEOTIDE SEQUENCE [LARGE SCALE GENOMIC DNA]</scope>
</reference>
<comment type="caution">
    <text evidence="2">The sequence shown here is derived from an EMBL/GenBank/DDBJ whole genome shotgun (WGS) entry which is preliminary data.</text>
</comment>
<gene>
    <name evidence="2" type="ORF">DGYR_LOCUS9442</name>
</gene>
<dbReference type="EMBL" id="CAJFCJ010000014">
    <property type="protein sequence ID" value="CAD5121494.1"/>
    <property type="molecule type" value="Genomic_DNA"/>
</dbReference>
<feature type="compositionally biased region" description="Low complexity" evidence="1">
    <location>
        <begin position="90"/>
        <end position="101"/>
    </location>
</feature>
<dbReference type="AlphaFoldDB" id="A0A7I8W017"/>
<dbReference type="Proteomes" id="UP000549394">
    <property type="component" value="Unassembled WGS sequence"/>
</dbReference>
<proteinExistence type="predicted"/>
<protein>
    <submittedName>
        <fullName evidence="2">DgyrCDS9999</fullName>
    </submittedName>
</protein>
<evidence type="ECO:0000313" key="3">
    <source>
        <dbReference type="Proteomes" id="UP000549394"/>
    </source>
</evidence>
<dbReference type="GO" id="GO:0042393">
    <property type="term" value="F:histone binding"/>
    <property type="evidence" value="ECO:0007669"/>
    <property type="project" value="InterPro"/>
</dbReference>
<feature type="region of interest" description="Disordered" evidence="1">
    <location>
        <begin position="85"/>
        <end position="117"/>
    </location>
</feature>
<sequence>MASGGDNIIKPDIFLKDFYLANLDKICKKYNHEFTSSDVVDIDSLRICEDNGFLTNRTDHWKFGKRITSVLPRLGNFSIDEDISKRSSGEETIGSSTSSATSDEESIDSIWESSEDDSKSVESDNIFSLKDLTSEDNVDVFTMHQKKINNLDRYFKSIEEYVCKIDEDSDINTNLEKVTIKDQALHDNSSSSSNDDWSLNLEIASTFSFSSKETSEESAYKSMTSSMRSRKRKLTLRDIKTDNLDDFVSVKQYDILNKYFNSVENFMDIEEPAEKRLFKANFEPRHLPP</sequence>
<dbReference type="GO" id="GO:0005634">
    <property type="term" value="C:nucleus"/>
    <property type="evidence" value="ECO:0007669"/>
    <property type="project" value="InterPro"/>
</dbReference>
<organism evidence="2 3">
    <name type="scientific">Dimorphilus gyrociliatus</name>
    <dbReference type="NCBI Taxonomy" id="2664684"/>
    <lineage>
        <taxon>Eukaryota</taxon>
        <taxon>Metazoa</taxon>
        <taxon>Spiralia</taxon>
        <taxon>Lophotrochozoa</taxon>
        <taxon>Annelida</taxon>
        <taxon>Polychaeta</taxon>
        <taxon>Polychaeta incertae sedis</taxon>
        <taxon>Dinophilidae</taxon>
        <taxon>Dimorphilus</taxon>
    </lineage>
</organism>